<dbReference type="Pfam" id="PF01663">
    <property type="entry name" value="Phosphodiest"/>
    <property type="match status" value="2"/>
</dbReference>
<dbReference type="EMBL" id="CAFAAV010000030">
    <property type="protein sequence ID" value="CAB4808853.1"/>
    <property type="molecule type" value="Genomic_DNA"/>
</dbReference>
<protein>
    <submittedName>
        <fullName evidence="5">Unannotated protein</fullName>
    </submittedName>
</protein>
<evidence type="ECO:0000313" key="2">
    <source>
        <dbReference type="EMBL" id="CAB4732642.1"/>
    </source>
</evidence>
<sequence length="369" mass="39268">MTPTPIVPQYSGANVRGIVPALLAPRGATKPAWIPAAAARAQQVVLLVLDGLGWEQLTERAAIAPTLSSLSGGPITTVAPSTTGTALTSITTGLTPGEHGVVGYRMEIAGEVLNVLRWHTAAGDARRRIEPTTTQPFEPFLGERVPVVSKAELESSAFTAAHLRGGSPVGYRTTSGLAVTIGEQLRRGERFVYAYYDGIDKVAHERGFGPYYDAELRTADRIVADVLDELPPGAALLVTADHGQVHVGERIVHPHPDVLRLVRAQSGEGRFRWLHAKPGAAADLLAAATEHHSDTAWVHSRADLIERGWFGSVVSPPVAARYGDVALVPYAPVSFHDPDDSGPFPLVCRHGSLTSAEMLVPLLAGTVRE</sequence>
<evidence type="ECO:0000313" key="6">
    <source>
        <dbReference type="EMBL" id="CAB4973188.1"/>
    </source>
</evidence>
<evidence type="ECO:0000313" key="1">
    <source>
        <dbReference type="EMBL" id="CAB4364288.1"/>
    </source>
</evidence>
<dbReference type="InterPro" id="IPR017850">
    <property type="entry name" value="Alkaline_phosphatase_core_sf"/>
</dbReference>
<dbReference type="InterPro" id="IPR002591">
    <property type="entry name" value="Phosphodiest/P_Trfase"/>
</dbReference>
<dbReference type="Gene3D" id="3.40.720.10">
    <property type="entry name" value="Alkaline Phosphatase, subunit A"/>
    <property type="match status" value="1"/>
</dbReference>
<dbReference type="EMBL" id="CAFBOL010000004">
    <property type="protein sequence ID" value="CAB4973188.1"/>
    <property type="molecule type" value="Genomic_DNA"/>
</dbReference>
<evidence type="ECO:0000313" key="3">
    <source>
        <dbReference type="EMBL" id="CAB4808853.1"/>
    </source>
</evidence>
<name>A0A6J7KKU1_9ZZZZ</name>
<evidence type="ECO:0000313" key="4">
    <source>
        <dbReference type="EMBL" id="CAB4853345.1"/>
    </source>
</evidence>
<evidence type="ECO:0000313" key="5">
    <source>
        <dbReference type="EMBL" id="CAB4956456.1"/>
    </source>
</evidence>
<dbReference type="EMBL" id="CAESGF010000012">
    <property type="protein sequence ID" value="CAB4364288.1"/>
    <property type="molecule type" value="Genomic_DNA"/>
</dbReference>
<gene>
    <name evidence="2" type="ORF">UFOPK2656_02239</name>
    <name evidence="3" type="ORF">UFOPK3099_00595</name>
    <name evidence="4" type="ORF">UFOPK3267_02875</name>
    <name evidence="5" type="ORF">UFOPK3651_03213</name>
    <name evidence="6" type="ORF">UFOPK3931_00301</name>
    <name evidence="1" type="ORF">UFOPK4189_02051</name>
</gene>
<dbReference type="EMBL" id="CAFBMT010000032">
    <property type="protein sequence ID" value="CAB4956456.1"/>
    <property type="molecule type" value="Genomic_DNA"/>
</dbReference>
<organism evidence="5">
    <name type="scientific">freshwater metagenome</name>
    <dbReference type="NCBI Taxonomy" id="449393"/>
    <lineage>
        <taxon>unclassified sequences</taxon>
        <taxon>metagenomes</taxon>
        <taxon>ecological metagenomes</taxon>
    </lineage>
</organism>
<dbReference type="SUPFAM" id="SSF53649">
    <property type="entry name" value="Alkaline phosphatase-like"/>
    <property type="match status" value="1"/>
</dbReference>
<dbReference type="EMBL" id="CAFBIY010000240">
    <property type="protein sequence ID" value="CAB4853345.1"/>
    <property type="molecule type" value="Genomic_DNA"/>
</dbReference>
<accession>A0A6J7KKU1</accession>
<proteinExistence type="predicted"/>
<dbReference type="EMBL" id="CAEZYF010000015">
    <property type="protein sequence ID" value="CAB4732642.1"/>
    <property type="molecule type" value="Genomic_DNA"/>
</dbReference>
<reference evidence="5" key="1">
    <citation type="submission" date="2020-05" db="EMBL/GenBank/DDBJ databases">
        <authorList>
            <person name="Chiriac C."/>
            <person name="Salcher M."/>
            <person name="Ghai R."/>
            <person name="Kavagutti S V."/>
        </authorList>
    </citation>
    <scope>NUCLEOTIDE SEQUENCE</scope>
</reference>
<dbReference type="AlphaFoldDB" id="A0A6J7KKU1"/>